<feature type="coiled-coil region" evidence="1">
    <location>
        <begin position="1242"/>
        <end position="1280"/>
    </location>
</feature>
<feature type="region of interest" description="Disordered" evidence="2">
    <location>
        <begin position="1287"/>
        <end position="1353"/>
    </location>
</feature>
<feature type="coiled-coil region" evidence="1">
    <location>
        <begin position="707"/>
        <end position="812"/>
    </location>
</feature>
<gene>
    <name evidence="3" type="ORF">Ae201684_015503</name>
</gene>
<organism evidence="3 4">
    <name type="scientific">Aphanomyces euteiches</name>
    <dbReference type="NCBI Taxonomy" id="100861"/>
    <lineage>
        <taxon>Eukaryota</taxon>
        <taxon>Sar</taxon>
        <taxon>Stramenopiles</taxon>
        <taxon>Oomycota</taxon>
        <taxon>Saprolegniomycetes</taxon>
        <taxon>Saprolegniales</taxon>
        <taxon>Verrucalvaceae</taxon>
        <taxon>Aphanomyces</taxon>
    </lineage>
</organism>
<dbReference type="Proteomes" id="UP000481153">
    <property type="component" value="Unassembled WGS sequence"/>
</dbReference>
<evidence type="ECO:0000313" key="4">
    <source>
        <dbReference type="Proteomes" id="UP000481153"/>
    </source>
</evidence>
<protein>
    <submittedName>
        <fullName evidence="3">Uncharacterized protein</fullName>
    </submittedName>
</protein>
<dbReference type="EMBL" id="VJMJ01000223">
    <property type="protein sequence ID" value="KAF0726170.1"/>
    <property type="molecule type" value="Genomic_DNA"/>
</dbReference>
<proteinExistence type="predicted"/>
<feature type="coiled-coil region" evidence="1">
    <location>
        <begin position="195"/>
        <end position="229"/>
    </location>
</feature>
<feature type="coiled-coil region" evidence="1">
    <location>
        <begin position="534"/>
        <end position="604"/>
    </location>
</feature>
<feature type="coiled-coil region" evidence="1">
    <location>
        <begin position="1135"/>
        <end position="1190"/>
    </location>
</feature>
<reference evidence="3 4" key="1">
    <citation type="submission" date="2019-07" db="EMBL/GenBank/DDBJ databases">
        <title>Genomics analysis of Aphanomyces spp. identifies a new class of oomycete effector associated with host adaptation.</title>
        <authorList>
            <person name="Gaulin E."/>
        </authorList>
    </citation>
    <scope>NUCLEOTIDE SEQUENCE [LARGE SCALE GENOMIC DNA]</scope>
    <source>
        <strain evidence="3 4">ATCC 201684</strain>
    </source>
</reference>
<keyword evidence="1" id="KW-0175">Coiled coil</keyword>
<feature type="compositionally biased region" description="Basic and acidic residues" evidence="2">
    <location>
        <begin position="1289"/>
        <end position="1306"/>
    </location>
</feature>
<feature type="coiled-coil region" evidence="1">
    <location>
        <begin position="647"/>
        <end position="674"/>
    </location>
</feature>
<evidence type="ECO:0000256" key="2">
    <source>
        <dbReference type="SAM" id="MobiDB-lite"/>
    </source>
</evidence>
<accession>A0A6G0WFQ6</accession>
<comment type="caution">
    <text evidence="3">The sequence shown here is derived from an EMBL/GenBank/DDBJ whole genome shotgun (WGS) entry which is preliminary data.</text>
</comment>
<name>A0A6G0WFQ6_9STRA</name>
<evidence type="ECO:0000313" key="3">
    <source>
        <dbReference type="EMBL" id="KAF0726170.1"/>
    </source>
</evidence>
<feature type="coiled-coil region" evidence="1">
    <location>
        <begin position="125"/>
        <end position="152"/>
    </location>
</feature>
<feature type="compositionally biased region" description="Basic and acidic residues" evidence="2">
    <location>
        <begin position="1333"/>
        <end position="1346"/>
    </location>
</feature>
<sequence>MDDGKAKYRERYAALQQIYEARLQNLGEKLEKAVHEIHTDESIALLQQNSISRDFVGQRIHELIAHALSDEKEHFIKTLSDKLAKKDADLKQLVRERDALHGQKKSVLDEMNHVASQVETLQVQYNAIVRQVDVSESEIERLRLENRSLIEELSSRDQLEATWSQEKQTFLDLEHELVRIQTMYSKDQAYYSQALNSSSATIEDLQKEVAKAEAELSAMTANMTTLRLEIQEKSIAYSHQKQINESLTAKLARLEPLENQLSVMASAHQTKLHELEMEKRDVERKYQAVGEQVEALIRDHDDEVARAGAVHEQEMKKAKEDVINLQAQFDNEKSRFVEQIATLEGQIKERDTKLHDALTRAHNLEAKVAALEVAKTQLKLNLTKRITSLEDELAGVSKEGLEALGKERQLRENVEGQFASFKRMAEVKMSSLAAALESQKQATLRHGEAEKRLKWQEEAMHKHEKLVEQMKNKYEKSMTALQSQLAAASKPPEREAESKIENIILPPVQEPSIPLTMHKAELEKLEATSTLRMQQQLEQEREHWRKKLDEAQVEKSTEMLEQVEAIKTECAQEKQKVEEYKAQIQQERKQLMELKATLRDESIAKTLLIQRLEEASLHLGRLKAVVSQQQSVLADWECKYSALKIEFEEIATRFDAVKNEKSRLQNDLRGAIEEREKSTIAMRHLQQDFSNAKTLFEERDASVQLDLRNKATRIHSLEATLSDLKSKEIEIMEKFHSDESLRNATWTAQVEALKAKIASLEGDNQTKREENLHAIETIQQQLTTIERLDFELRLKNQEIEQIKIKKQHYKQAVESHKASLEAAHQAQNALKSEVVVQEKSMVHQWSSQVEFVQNQLHTLKVDYKLLQQTVRHLLPQDPNYDKVAVETFRLQAEKIFQTLHGAQARQLAEAKEMWSIHEQEKINRIQNEHTIALANQSDKFQIQLQIQKDEASLSQSKLTTTIQDRDAQLQALAAQIVQFKTDLQSLEQQMELRKVNVSHETELLKRQLGERDRMFAEKVTQLETVEKRLNEVNIKLMEENQRSVFLSDVLTRVSLTVTKEPLPEGFMESPASVKQLAHNWIENVISTVQKNQDRAIASAIQPLKDELEKQVVVEKTIARETPIELVPQIENNEALSEVSEELMKAKETIQQLKAEAQILHEEINKLRTKNAKLEQSCDQLIEEKDTLQTCLNLVEHEMKVAQSTYSTRCHDAFVQSEEDMAQLKSTWTREVERLRMERDHAVAELQKDLEAESQQKTKLRVALSEQERQFKQQIQELVKRNHALVQRQVDQEASRHHTRLPRKEHAQPPSLRGGPSKSSMHELSVLMEQSLKASREEFHSKVKRDQGVNPKSS</sequence>
<keyword evidence="4" id="KW-1185">Reference proteome</keyword>
<evidence type="ECO:0000256" key="1">
    <source>
        <dbReference type="SAM" id="Coils"/>
    </source>
</evidence>
<feature type="coiled-coil region" evidence="1">
    <location>
        <begin position="265"/>
        <end position="399"/>
    </location>
</feature>
<dbReference type="VEuPathDB" id="FungiDB:AeMF1_016301"/>